<dbReference type="InterPro" id="IPR050317">
    <property type="entry name" value="Plant_Fungal_Acyltransferase"/>
</dbReference>
<keyword evidence="1" id="KW-0808">Transferase</keyword>
<keyword evidence="2" id="KW-0012">Acyltransferase</keyword>
<comment type="caution">
    <text evidence="3">The sequence shown here is derived from an EMBL/GenBank/DDBJ whole genome shotgun (WGS) entry which is preliminary data.</text>
</comment>
<dbReference type="Gene3D" id="3.30.559.10">
    <property type="entry name" value="Chloramphenicol acetyltransferase-like domain"/>
    <property type="match status" value="2"/>
</dbReference>
<dbReference type="Proteomes" id="UP001632037">
    <property type="component" value="Unassembled WGS sequence"/>
</dbReference>
<evidence type="ECO:0000256" key="2">
    <source>
        <dbReference type="ARBA" id="ARBA00023315"/>
    </source>
</evidence>
<dbReference type="EMBL" id="JBIMZQ010000041">
    <property type="protein sequence ID" value="KAL3660366.1"/>
    <property type="molecule type" value="Genomic_DNA"/>
</dbReference>
<dbReference type="Pfam" id="PF02458">
    <property type="entry name" value="Transferase"/>
    <property type="match status" value="1"/>
</dbReference>
<dbReference type="GO" id="GO:0016746">
    <property type="term" value="F:acyltransferase activity"/>
    <property type="evidence" value="ECO:0007669"/>
    <property type="project" value="UniProtKB-KW"/>
</dbReference>
<dbReference type="PANTHER" id="PTHR31642:SF11">
    <property type="entry name" value="SHIKIMATE O-HYDROXYCINNAMOYLTRANSFERASE"/>
    <property type="match status" value="1"/>
</dbReference>
<evidence type="ECO:0000256" key="1">
    <source>
        <dbReference type="ARBA" id="ARBA00022679"/>
    </source>
</evidence>
<dbReference type="PANTHER" id="PTHR31642">
    <property type="entry name" value="TRICHOTHECENE 3-O-ACETYLTRANSFERASE"/>
    <property type="match status" value="1"/>
</dbReference>
<protein>
    <submittedName>
        <fullName evidence="3">Uncharacterized protein</fullName>
    </submittedName>
</protein>
<accession>A0ABD3F1K7</accession>
<proteinExistence type="predicted"/>
<evidence type="ECO:0000313" key="4">
    <source>
        <dbReference type="Proteomes" id="UP001632037"/>
    </source>
</evidence>
<keyword evidence="4" id="KW-1185">Reference proteome</keyword>
<reference evidence="3 4" key="1">
    <citation type="submission" date="2024-09" db="EMBL/GenBank/DDBJ databases">
        <title>Genome sequencing and assembly of Phytophthora oleae, isolate VK10A, causative agent of rot of olive drupes.</title>
        <authorList>
            <person name="Conti Taguali S."/>
            <person name="Riolo M."/>
            <person name="La Spada F."/>
            <person name="Cacciola S.O."/>
            <person name="Dionisio G."/>
        </authorList>
    </citation>
    <scope>NUCLEOTIDE SEQUENCE [LARGE SCALE GENOMIC DNA]</scope>
    <source>
        <strain evidence="3 4">VK10A</strain>
    </source>
</reference>
<evidence type="ECO:0000313" key="3">
    <source>
        <dbReference type="EMBL" id="KAL3660366.1"/>
    </source>
</evidence>
<name>A0ABD3F1K7_9STRA</name>
<dbReference type="SUPFAM" id="SSF52777">
    <property type="entry name" value="CoA-dependent acyltransferases"/>
    <property type="match status" value="1"/>
</dbReference>
<dbReference type="AlphaFoldDB" id="A0ABD3F1K7"/>
<sequence length="412" mass="45849">MVKLTRELPLFCTDARSLEKLETPVHLGSLDHITQNFTPITVVFVYRQEEEDLQDELIPIERFHRALETLLDYYPHLAGRIVMSEDNSPRIERLDAGAKLVVAECDEKLDAFNAIGEDGGSPRLIVTNLPDGGNALLPPFDPSEAGMTRDPILNVQHTRFACGGVVIGCCLRHIVCDAAGFFQLVQDLAELYRGSLNDREPFKLSKPPHIHSYKAELHNMTPKERQEALSVEPVGFELSPQIATSVPAEDKPTPPPVQGRVLRFSFRELALLKAEANSTNQSKPFSTFCALAAHIWQSVHRARVAMVDDATALRPQLLLPVNLRTRNQLTGIQSRYFPNAVFSAVVSASAAQVLDAPLSAVAAMIHDNVQPQEPTDMLEALKWIAAQPDKRRVQACYDYSKKKRVCDSMEQI</sequence>
<gene>
    <name evidence="3" type="ORF">V7S43_014519</name>
</gene>
<dbReference type="InterPro" id="IPR023213">
    <property type="entry name" value="CAT-like_dom_sf"/>
</dbReference>
<organism evidence="3 4">
    <name type="scientific">Phytophthora oleae</name>
    <dbReference type="NCBI Taxonomy" id="2107226"/>
    <lineage>
        <taxon>Eukaryota</taxon>
        <taxon>Sar</taxon>
        <taxon>Stramenopiles</taxon>
        <taxon>Oomycota</taxon>
        <taxon>Peronosporomycetes</taxon>
        <taxon>Peronosporales</taxon>
        <taxon>Peronosporaceae</taxon>
        <taxon>Phytophthora</taxon>
    </lineage>
</organism>